<evidence type="ECO:0000313" key="1">
    <source>
        <dbReference type="EMBL" id="MDO3722219.1"/>
    </source>
</evidence>
<dbReference type="Gene3D" id="3.40.50.450">
    <property type="match status" value="1"/>
</dbReference>
<evidence type="ECO:0000313" key="2">
    <source>
        <dbReference type="Proteomes" id="UP001168640"/>
    </source>
</evidence>
<dbReference type="InterPro" id="IPR007710">
    <property type="entry name" value="Nucleoside_deoxyribTrfase"/>
</dbReference>
<accession>A0ABT8W1V3</accession>
<comment type="caution">
    <text evidence="1">The sequence shown here is derived from an EMBL/GenBank/DDBJ whole genome shotgun (WGS) entry which is preliminary data.</text>
</comment>
<proteinExistence type="predicted"/>
<dbReference type="PANTHER" id="PTHR15364:SF0">
    <property type="entry name" value="2'-DEOXYNUCLEOSIDE 5'-PHOSPHATE N-HYDROLASE 1"/>
    <property type="match status" value="1"/>
</dbReference>
<dbReference type="InterPro" id="IPR051239">
    <property type="entry name" value="2'-dNMP_N-hydrolase"/>
</dbReference>
<organism evidence="1 2">
    <name type="scientific">Marinobacter suaedae</name>
    <dbReference type="NCBI Taxonomy" id="3057675"/>
    <lineage>
        <taxon>Bacteria</taxon>
        <taxon>Pseudomonadati</taxon>
        <taxon>Pseudomonadota</taxon>
        <taxon>Gammaproteobacteria</taxon>
        <taxon>Pseudomonadales</taxon>
        <taxon>Marinobacteraceae</taxon>
        <taxon>Marinobacter</taxon>
    </lineage>
</organism>
<protein>
    <submittedName>
        <fullName evidence="1">Nucleoside 2-deoxyribosyltransferase</fullName>
    </submittedName>
</protein>
<reference evidence="1" key="1">
    <citation type="submission" date="2023-07" db="EMBL/GenBank/DDBJ databases">
        <title>Marinobacter sp. chi1 genome sequencing and assembly.</title>
        <authorList>
            <person name="Park S."/>
        </authorList>
    </citation>
    <scope>NUCLEOTIDE SEQUENCE</scope>
    <source>
        <strain evidence="1">Chi1</strain>
    </source>
</reference>
<dbReference type="PANTHER" id="PTHR15364">
    <property type="entry name" value="2'-DEOXYNUCLEOSIDE 5'-PHOSPHATE N-HYDROLASE 1"/>
    <property type="match status" value="1"/>
</dbReference>
<name>A0ABT8W1V3_9GAMM</name>
<dbReference type="Proteomes" id="UP001168640">
    <property type="component" value="Unassembled WGS sequence"/>
</dbReference>
<keyword evidence="2" id="KW-1185">Reference proteome</keyword>
<dbReference type="SUPFAM" id="SSF52309">
    <property type="entry name" value="N-(deoxy)ribosyltransferase-like"/>
    <property type="match status" value="1"/>
</dbReference>
<sequence length="183" mass="20153">MSTPKRIYLAGPEVFLPQTEHASILKQKLTLLQQAGFEGADPLDTKLEFGASEAPRERGFRIYRANQHLMDSCDAIIANLTPFRGISADPGTVFEVGYMIGQGKPACGFTGDARRYYQRAGSTDYDQHGHAIENFDLEDNLMISCGIVEAGGVVAIGNSAPEHPFFCSQAFTQCLETLRKQFR</sequence>
<dbReference type="RefSeq" id="WP_302909949.1">
    <property type="nucleotide sequence ID" value="NZ_JAUMIS010000002.1"/>
</dbReference>
<gene>
    <name evidence="1" type="ORF">QVZ43_10840</name>
</gene>
<dbReference type="EMBL" id="JAUMIS010000002">
    <property type="protein sequence ID" value="MDO3722219.1"/>
    <property type="molecule type" value="Genomic_DNA"/>
</dbReference>
<dbReference type="Pfam" id="PF05014">
    <property type="entry name" value="Nuc_deoxyrib_tr"/>
    <property type="match status" value="1"/>
</dbReference>